<sequence length="1901" mass="219645">MVGEIKFTNWREGITIIKRKLKQKKILLILDDVDKHKQLQAITDSPDWFGRGSRVIITTRDENLLVLHNVKITYKVREFNKIHALLLLTHKAFELEKEVDPRYCYFLNRAVTYASDLPLALEIIGSNLFGKSIEESESALNGFERIPDNNIYEILKVVTLHDLIEDMDKEIVRRESATEPAEQSRLWSREDIKKVLQENKVIIITSCLLIYFFFYFLLTLQRLVNLTSLILDECDSLTEISDVSCLSNLEILSFRERRNLFRIHHSVGLLEKLKILDAEGCPELKSFPPLKLTSLESLDLSYCSNLESFPEILGKMENITRLHLIGFSIRKLPPSFRNLTRLKVLYVGTETTPLMDFDVATLISNICMMSELFEIAANSLQWRLWPDDFLKLTSLLNSSIEFLCHGDLSDELLRLFLSCFVNVINLELKGSKLTVIPECIKECRFLSTPKLNGCDRLQEIRGIPPNLKRFSAIACPDLTSSSISMLLNQELHEAGDTYFSLPIVKIPEWFECQSREPSIFFWFRNEFPAITVCIVESHFKEYSNDLMIFYPSVLRTSHAIFFFYIQVSGSDFLLLFPDLWQARKKNSKQAIEMVFMDQTVIVVLFLFVVITHLYYIVGVVADLIDVKIVNPPHRMTVRLRDNSNCDILMTVWEDFDIQLHDAIDKNLLLQEPLVVMLTLGKIKDATDEYPLSVQNNKFGSRLYVNADIAKIHQFRQRIIHDKGGSQSQSSQSNMVEKFLHNARVVSIDCYYLTIGIIDEIIIDAPWSYDNCPNCTTTFDPSKSGSAFHSFHTTVIDTVPRYKLNVRMEHNEDKGNFLLWDATCIKLFGKIVAKCRDELIAAGDDIKVFPTCVDEILSKTWAVRFKFRSQLRQSSVLDVSEELHHIESLTATLGFKEQSSKGKAIVVEPESSPPILVPTLLQKSNYSWTSMLNEGSVGKLFYNEKHNVQPLMDVILSVYYADEHHTPTNTTHDDQFVTHDISDSTNDDVNITQENINIGGAYIDIGDPVWECPHCKVMMWYDERINKDKQTQKPSMHDMLDEQIIIAIKDMLDHHNHYAQKFMMARDKLQSATLPDLKIKLISQRQTYGRLYNLPTTIEVAALIVGEDGYRLDIPHKDHANIHTAKRKKVTLRKYFCYRLQSRTNEPQTILHSRRLFQQWIVDGYYMIESQKLNYVRQHQQQLRVDKYINLTASNDHPETLGRDKGKRIILPSSFVGSQRYMEQLHFDSMTICGHLGFPDLFLTITCNPTWPEIQCKVTQSNLTPNNYPDIITQVFKIKLNHLMNDLKHANIFGNIIGFIYIIEWQKRGLPHAHILIFLHPSNKLPNPEDIDQIISAKIPNKRTQPELFEIVSNHMMHGPCGFANKRSPCMVNGKCIRCFPKKFHGATIVDQAGFLIYRRRNDGRTVMKNGIELDNRFVVPYNPQLLLKYKTHLNVEWCNQSTSIKYLFKYINKGSDRIRATLQNHHSTNGDHSQIQDEIQPYLDCRYVSPPEACWKIFAFPMHGRSPAVERLYFHLENQQHVYWTDDQQIVCSYGRDLTYHQYISRFVYVARKRCWQPRKQGNTISRLIWVLPSAGELFYLRMMLSTAKGIHLTEKETIHLCLTEIENMLQANRRSLRDFPSMPYPIGYAPNQHHNKLIHNEMAYDKEMLAAEFNTAYHLLTDEQKTIVDIIMRVVNTQSAAVYFLYGYGGTGKTFVWTTLSSAICSNGGIANNEELKQFSEWLLDIGDGKIGQHNDGFSEITIPYEFLIMDYGDPIHVIVEATYPNLMDNYSNTYYLQKRVVLATKKEIVDKINDYVLSLIPNNEREYCSADSIDKSDELLNPAFALLPPEFLYSLQTSCIPNHKLKLKAEVITGPNTGNRTYIPIINMSPFESPWPFKLIKRQFPFIVSYAMTINKSQG</sequence>
<dbReference type="Pfam" id="PF23286">
    <property type="entry name" value="LRR_13"/>
    <property type="match status" value="1"/>
</dbReference>
<dbReference type="Gene3D" id="2.40.50.140">
    <property type="entry name" value="Nucleic acid-binding proteins"/>
    <property type="match status" value="2"/>
</dbReference>
<evidence type="ECO:0000313" key="9">
    <source>
        <dbReference type="Proteomes" id="UP000289340"/>
    </source>
</evidence>
<comment type="caution">
    <text evidence="8">The sequence shown here is derived from an EMBL/GenBank/DDBJ whole genome shotgun (WGS) entry which is preliminary data.</text>
</comment>
<feature type="transmembrane region" description="Helical" evidence="3">
    <location>
        <begin position="201"/>
        <end position="218"/>
    </location>
</feature>
<dbReference type="Pfam" id="PF05970">
    <property type="entry name" value="PIF1"/>
    <property type="match status" value="1"/>
</dbReference>
<dbReference type="GO" id="GO:0043531">
    <property type="term" value="F:ADP binding"/>
    <property type="evidence" value="ECO:0007669"/>
    <property type="project" value="InterPro"/>
</dbReference>
<dbReference type="PRINTS" id="PR00364">
    <property type="entry name" value="DISEASERSIST"/>
</dbReference>
<protein>
    <recommendedName>
        <fullName evidence="2">ATP-dependent DNA helicase</fullName>
        <ecNumber evidence="2">5.6.2.3</ecNumber>
    </recommendedName>
</protein>
<feature type="domain" description="Disease resistance protein RPS4B/Roq1-like leucine-rich repeats" evidence="7">
    <location>
        <begin position="292"/>
        <end position="461"/>
    </location>
</feature>
<dbReference type="GO" id="GO:0000723">
    <property type="term" value="P:telomere maintenance"/>
    <property type="evidence" value="ECO:0007669"/>
    <property type="project" value="InterPro"/>
</dbReference>
<dbReference type="Gene3D" id="3.40.50.300">
    <property type="entry name" value="P-loop containing nucleotide triphosphate hydrolases"/>
    <property type="match status" value="2"/>
</dbReference>
<keyword evidence="9" id="KW-1185">Reference proteome</keyword>
<evidence type="ECO:0000259" key="4">
    <source>
        <dbReference type="Pfam" id="PF00931"/>
    </source>
</evidence>
<dbReference type="Pfam" id="PF14214">
    <property type="entry name" value="Helitron_like_N"/>
    <property type="match status" value="1"/>
</dbReference>
<dbReference type="Proteomes" id="UP000289340">
    <property type="component" value="Chromosome 16"/>
</dbReference>
<dbReference type="EC" id="5.6.2.3" evidence="2"/>
<dbReference type="InterPro" id="IPR032675">
    <property type="entry name" value="LRR_dom_sf"/>
</dbReference>
<feature type="transmembrane region" description="Helical" evidence="3">
    <location>
        <begin position="561"/>
        <end position="580"/>
    </location>
</feature>
<dbReference type="Gene3D" id="3.80.10.10">
    <property type="entry name" value="Ribonuclease Inhibitor"/>
    <property type="match status" value="1"/>
</dbReference>
<dbReference type="GO" id="GO:0006281">
    <property type="term" value="P:DNA repair"/>
    <property type="evidence" value="ECO:0007669"/>
    <property type="project" value="UniProtKB-KW"/>
</dbReference>
<feature type="domain" description="Helitron helicase-like" evidence="6">
    <location>
        <begin position="1134"/>
        <end position="1316"/>
    </location>
</feature>
<keyword evidence="2" id="KW-0067">ATP-binding</keyword>
<dbReference type="GO" id="GO:0043139">
    <property type="term" value="F:5'-3' DNA helicase activity"/>
    <property type="evidence" value="ECO:0007669"/>
    <property type="project" value="UniProtKB-EC"/>
</dbReference>
<feature type="transmembrane region" description="Helical" evidence="3">
    <location>
        <begin position="600"/>
        <end position="621"/>
    </location>
</feature>
<comment type="catalytic activity">
    <reaction evidence="2">
        <text>ATP + H2O = ADP + phosphate + H(+)</text>
        <dbReference type="Rhea" id="RHEA:13065"/>
        <dbReference type="ChEBI" id="CHEBI:15377"/>
        <dbReference type="ChEBI" id="CHEBI:15378"/>
        <dbReference type="ChEBI" id="CHEBI:30616"/>
        <dbReference type="ChEBI" id="CHEBI:43474"/>
        <dbReference type="ChEBI" id="CHEBI:456216"/>
        <dbReference type="EC" id="5.6.2.3"/>
    </reaction>
</comment>
<dbReference type="GO" id="GO:0006310">
    <property type="term" value="P:DNA recombination"/>
    <property type="evidence" value="ECO:0007669"/>
    <property type="project" value="UniProtKB-KW"/>
</dbReference>
<evidence type="ECO:0000256" key="1">
    <source>
        <dbReference type="ARBA" id="ARBA00022821"/>
    </source>
</evidence>
<evidence type="ECO:0000259" key="7">
    <source>
        <dbReference type="Pfam" id="PF23286"/>
    </source>
</evidence>
<evidence type="ECO:0000256" key="3">
    <source>
        <dbReference type="SAM" id="Phobius"/>
    </source>
</evidence>
<name>A0A445GIC1_GLYSO</name>
<evidence type="ECO:0000313" key="8">
    <source>
        <dbReference type="EMBL" id="RZB60953.1"/>
    </source>
</evidence>
<dbReference type="InterPro" id="IPR010285">
    <property type="entry name" value="DNA_helicase_pif1-like_DEAD"/>
</dbReference>
<evidence type="ECO:0000256" key="2">
    <source>
        <dbReference type="RuleBase" id="RU363044"/>
    </source>
</evidence>
<keyword evidence="3" id="KW-0812">Transmembrane</keyword>
<keyword evidence="2" id="KW-0233">DNA recombination</keyword>
<feature type="domain" description="DNA helicase Pif1-like DEAD-box helicase" evidence="5">
    <location>
        <begin position="1661"/>
        <end position="1711"/>
    </location>
</feature>
<gene>
    <name evidence="8" type="ORF">D0Y65_043636</name>
</gene>
<dbReference type="SUPFAM" id="SSF52058">
    <property type="entry name" value="L domain-like"/>
    <property type="match status" value="1"/>
</dbReference>
<dbReference type="InterPro" id="IPR027417">
    <property type="entry name" value="P-loop_NTPase"/>
</dbReference>
<dbReference type="PANTHER" id="PTHR10492">
    <property type="match status" value="1"/>
</dbReference>
<keyword evidence="2" id="KW-0347">Helicase</keyword>
<comment type="similarity">
    <text evidence="2">Belongs to the helicase family.</text>
</comment>
<evidence type="ECO:0000259" key="5">
    <source>
        <dbReference type="Pfam" id="PF05970"/>
    </source>
</evidence>
<dbReference type="Pfam" id="PF00931">
    <property type="entry name" value="NB-ARC"/>
    <property type="match status" value="1"/>
</dbReference>
<keyword evidence="2" id="KW-0547">Nucleotide-binding</keyword>
<evidence type="ECO:0000259" key="6">
    <source>
        <dbReference type="Pfam" id="PF14214"/>
    </source>
</evidence>
<dbReference type="SUPFAM" id="SSF52540">
    <property type="entry name" value="P-loop containing nucleoside triphosphate hydrolases"/>
    <property type="match status" value="2"/>
</dbReference>
<dbReference type="PANTHER" id="PTHR10492:SF78">
    <property type="entry name" value="ATP-DEPENDENT DNA HELICASE"/>
    <property type="match status" value="1"/>
</dbReference>
<proteinExistence type="inferred from homology"/>
<keyword evidence="3" id="KW-1133">Transmembrane helix</keyword>
<keyword evidence="2" id="KW-0234">DNA repair</keyword>
<keyword evidence="3" id="KW-0472">Membrane</keyword>
<organism evidence="8 9">
    <name type="scientific">Glycine soja</name>
    <name type="common">Wild soybean</name>
    <dbReference type="NCBI Taxonomy" id="3848"/>
    <lineage>
        <taxon>Eukaryota</taxon>
        <taxon>Viridiplantae</taxon>
        <taxon>Streptophyta</taxon>
        <taxon>Embryophyta</taxon>
        <taxon>Tracheophyta</taxon>
        <taxon>Spermatophyta</taxon>
        <taxon>Magnoliopsida</taxon>
        <taxon>eudicotyledons</taxon>
        <taxon>Gunneridae</taxon>
        <taxon>Pentapetalae</taxon>
        <taxon>rosids</taxon>
        <taxon>fabids</taxon>
        <taxon>Fabales</taxon>
        <taxon>Fabaceae</taxon>
        <taxon>Papilionoideae</taxon>
        <taxon>50 kb inversion clade</taxon>
        <taxon>NPAAA clade</taxon>
        <taxon>indigoferoid/millettioid clade</taxon>
        <taxon>Phaseoleae</taxon>
        <taxon>Glycine</taxon>
        <taxon>Glycine subgen. Soja</taxon>
    </lineage>
</organism>
<comment type="cofactor">
    <cofactor evidence="2">
        <name>Mg(2+)</name>
        <dbReference type="ChEBI" id="CHEBI:18420"/>
    </cofactor>
</comment>
<feature type="domain" description="NB-ARC" evidence="4">
    <location>
        <begin position="16"/>
        <end position="95"/>
    </location>
</feature>
<keyword evidence="2" id="KW-0227">DNA damage</keyword>
<keyword evidence="1" id="KW-0611">Plant defense</keyword>
<dbReference type="InterPro" id="IPR058546">
    <property type="entry name" value="RPS4B/Roq1-like_LRR"/>
</dbReference>
<dbReference type="InterPro" id="IPR002182">
    <property type="entry name" value="NB-ARC"/>
</dbReference>
<reference evidence="8 9" key="1">
    <citation type="submission" date="2018-09" db="EMBL/GenBank/DDBJ databases">
        <title>A high-quality reference genome of wild soybean provides a powerful tool to mine soybean genomes.</title>
        <authorList>
            <person name="Xie M."/>
            <person name="Chung C.Y.L."/>
            <person name="Li M.-W."/>
            <person name="Wong F.-L."/>
            <person name="Chan T.-F."/>
            <person name="Lam H.-M."/>
        </authorList>
    </citation>
    <scope>NUCLEOTIDE SEQUENCE [LARGE SCALE GENOMIC DNA]</scope>
    <source>
        <strain evidence="9">cv. W05</strain>
        <tissue evidence="8">Hypocotyl of etiolated seedlings</tissue>
    </source>
</reference>
<keyword evidence="2" id="KW-0378">Hydrolase</keyword>
<accession>A0A445GIC1</accession>
<dbReference type="InterPro" id="IPR012340">
    <property type="entry name" value="NA-bd_OB-fold"/>
</dbReference>
<dbReference type="GO" id="GO:0005524">
    <property type="term" value="F:ATP binding"/>
    <property type="evidence" value="ECO:0007669"/>
    <property type="project" value="UniProtKB-KW"/>
</dbReference>
<dbReference type="EMBL" id="QZWG01000016">
    <property type="protein sequence ID" value="RZB60953.1"/>
    <property type="molecule type" value="Genomic_DNA"/>
</dbReference>
<dbReference type="GO" id="GO:0016887">
    <property type="term" value="F:ATP hydrolysis activity"/>
    <property type="evidence" value="ECO:0007669"/>
    <property type="project" value="RHEA"/>
</dbReference>
<dbReference type="InterPro" id="IPR025476">
    <property type="entry name" value="Helitron_helicase-like"/>
</dbReference>